<dbReference type="NCBIfam" id="NF007470">
    <property type="entry name" value="PRK10051.1"/>
    <property type="match status" value="1"/>
</dbReference>
<organism evidence="7 8">
    <name type="scientific">Kosakonia oryziphila</name>
    <dbReference type="NCBI Taxonomy" id="1005667"/>
    <lineage>
        <taxon>Bacteria</taxon>
        <taxon>Pseudomonadati</taxon>
        <taxon>Pseudomonadota</taxon>
        <taxon>Gammaproteobacteria</taxon>
        <taxon>Enterobacterales</taxon>
        <taxon>Enterobacteriaceae</taxon>
        <taxon>Kosakonia</taxon>
    </lineage>
</organism>
<evidence type="ECO:0000256" key="2">
    <source>
        <dbReference type="ARBA" id="ARBA00009766"/>
    </source>
</evidence>
<sequence length="142" mass="14502">MKLFKVAALAAIVVSASAFAGSVPQFPGHSGPNSELNIYQTGSGNSALALQADARDSTTTIRQNGSSNAADVGQGSDDSTISLSQNGFHNSSTIEQWNSKDSTIAVSQYGGGNGALVNQTASDSTVTVRQVGFGNNANAKQY</sequence>
<dbReference type="GO" id="GO:0009289">
    <property type="term" value="C:pilus"/>
    <property type="evidence" value="ECO:0007669"/>
    <property type="project" value="UniProtKB-SubCell"/>
</dbReference>
<feature type="compositionally biased region" description="Polar residues" evidence="5">
    <location>
        <begin position="76"/>
        <end position="87"/>
    </location>
</feature>
<keyword evidence="4" id="KW-0281">Fimbrium</keyword>
<dbReference type="Proteomes" id="UP000198515">
    <property type="component" value="Unassembled WGS sequence"/>
</dbReference>
<dbReference type="AlphaFoldDB" id="A0A1C4EI56"/>
<evidence type="ECO:0000256" key="1">
    <source>
        <dbReference type="ARBA" id="ARBA00004561"/>
    </source>
</evidence>
<feature type="chain" id="PRO_5008691196" evidence="6">
    <location>
        <begin position="21"/>
        <end position="142"/>
    </location>
</feature>
<dbReference type="OrthoDB" id="6572754at2"/>
<evidence type="ECO:0000313" key="7">
    <source>
        <dbReference type="EMBL" id="SCC43267.1"/>
    </source>
</evidence>
<keyword evidence="8" id="KW-1185">Reference proteome</keyword>
<comment type="subcellular location">
    <subcellularLocation>
        <location evidence="1">Fimbrium</location>
    </subcellularLocation>
</comment>
<evidence type="ECO:0000256" key="6">
    <source>
        <dbReference type="SAM" id="SignalP"/>
    </source>
</evidence>
<proteinExistence type="inferred from homology"/>
<name>A0A1C4EI56_9ENTR</name>
<feature type="signal peptide" evidence="6">
    <location>
        <begin position="1"/>
        <end position="20"/>
    </location>
</feature>
<evidence type="ECO:0000313" key="8">
    <source>
        <dbReference type="Proteomes" id="UP000198515"/>
    </source>
</evidence>
<accession>A0A1C4EI56</accession>
<dbReference type="GO" id="GO:0007155">
    <property type="term" value="P:cell adhesion"/>
    <property type="evidence" value="ECO:0007669"/>
    <property type="project" value="InterPro"/>
</dbReference>
<keyword evidence="3 6" id="KW-0732">Signal</keyword>
<dbReference type="RefSeq" id="WP_090136471.1">
    <property type="nucleotide sequence ID" value="NZ_FMBC01000023.1"/>
</dbReference>
<evidence type="ECO:0000256" key="3">
    <source>
        <dbReference type="ARBA" id="ARBA00022729"/>
    </source>
</evidence>
<evidence type="ECO:0000256" key="4">
    <source>
        <dbReference type="ARBA" id="ARBA00023263"/>
    </source>
</evidence>
<protein>
    <submittedName>
        <fullName evidence="7">Major curlin subunit</fullName>
    </submittedName>
</protein>
<reference evidence="8" key="1">
    <citation type="submission" date="2016-08" db="EMBL/GenBank/DDBJ databases">
        <authorList>
            <person name="Varghese N."/>
            <person name="Submissions Spin"/>
        </authorList>
    </citation>
    <scope>NUCLEOTIDE SEQUENCE [LARGE SCALE GENOMIC DNA]</scope>
    <source>
        <strain evidence="8">REICA_142</strain>
    </source>
</reference>
<gene>
    <name evidence="7" type="ORF">GA0061070_102371</name>
</gene>
<dbReference type="EMBL" id="FMBC01000023">
    <property type="protein sequence ID" value="SCC43267.1"/>
    <property type="molecule type" value="Genomic_DNA"/>
</dbReference>
<dbReference type="Pfam" id="PF07012">
    <property type="entry name" value="Curlin_rpt"/>
    <property type="match status" value="2"/>
</dbReference>
<feature type="compositionally biased region" description="Polar residues" evidence="5">
    <location>
        <begin position="57"/>
        <end position="69"/>
    </location>
</feature>
<dbReference type="InterPro" id="IPR009742">
    <property type="entry name" value="Curlin_rpt"/>
</dbReference>
<evidence type="ECO:0000256" key="5">
    <source>
        <dbReference type="SAM" id="MobiDB-lite"/>
    </source>
</evidence>
<feature type="region of interest" description="Disordered" evidence="5">
    <location>
        <begin position="54"/>
        <end position="87"/>
    </location>
</feature>
<comment type="similarity">
    <text evidence="2">Belongs to the CsgA/CsgB family.</text>
</comment>